<name>A0A413VX82_9FIRM</name>
<sequence>MLPHNKIIKTTVKKFLEPENLFQIGSSRCWLDDQGYYMILIEFASSGYSKGASLNAGVSFLWESTERLNESLSYNYGCQVITGVGYVEYKNDDEAFQNGIEKLAKKALEKVDEYRKFSDMDYAKSCLQEQVDKLPEYRRFWELYHLAMLCFLKGDFEEGKDIFEHYMQRLKDSFYSGDCYIEWHEQFYNHCIENIQCHLSSKESAQQMVVDMINRRRKNFNEKPSYKNMSKEPYLISNFNM</sequence>
<organism evidence="1 2">
    <name type="scientific">Dorea formicigenerans</name>
    <dbReference type="NCBI Taxonomy" id="39486"/>
    <lineage>
        <taxon>Bacteria</taxon>
        <taxon>Bacillati</taxon>
        <taxon>Bacillota</taxon>
        <taxon>Clostridia</taxon>
        <taxon>Lachnospirales</taxon>
        <taxon>Lachnospiraceae</taxon>
        <taxon>Dorea</taxon>
    </lineage>
</organism>
<dbReference type="EMBL" id="QSGQ01000007">
    <property type="protein sequence ID" value="RHB38184.1"/>
    <property type="molecule type" value="Genomic_DNA"/>
</dbReference>
<comment type="caution">
    <text evidence="1">The sequence shown here is derived from an EMBL/GenBank/DDBJ whole genome shotgun (WGS) entry which is preliminary data.</text>
</comment>
<evidence type="ECO:0000313" key="2">
    <source>
        <dbReference type="Proteomes" id="UP000284883"/>
    </source>
</evidence>
<dbReference type="RefSeq" id="WP_118001324.1">
    <property type="nucleotide sequence ID" value="NZ_QSGQ01000007.1"/>
</dbReference>
<reference evidence="1 2" key="1">
    <citation type="submission" date="2018-08" db="EMBL/GenBank/DDBJ databases">
        <title>A genome reference for cultivated species of the human gut microbiota.</title>
        <authorList>
            <person name="Zou Y."/>
            <person name="Xue W."/>
            <person name="Luo G."/>
        </authorList>
    </citation>
    <scope>NUCLEOTIDE SEQUENCE [LARGE SCALE GENOMIC DNA]</scope>
    <source>
        <strain evidence="1 2">AM40-15AC</strain>
    </source>
</reference>
<dbReference type="Proteomes" id="UP000284883">
    <property type="component" value="Unassembled WGS sequence"/>
</dbReference>
<gene>
    <name evidence="1" type="ORF">DW885_11020</name>
</gene>
<accession>A0A413VX82</accession>
<evidence type="ECO:0000313" key="1">
    <source>
        <dbReference type="EMBL" id="RHB38184.1"/>
    </source>
</evidence>
<proteinExistence type="predicted"/>
<protein>
    <submittedName>
        <fullName evidence="1">Uncharacterized protein</fullName>
    </submittedName>
</protein>
<dbReference type="AlphaFoldDB" id="A0A413VX82"/>